<dbReference type="AlphaFoldDB" id="A0AAD7GBV9"/>
<dbReference type="Proteomes" id="UP001221757">
    <property type="component" value="Unassembled WGS sequence"/>
</dbReference>
<proteinExistence type="predicted"/>
<protein>
    <submittedName>
        <fullName evidence="1">Uncharacterized protein</fullName>
    </submittedName>
</protein>
<reference evidence="1" key="1">
    <citation type="submission" date="2023-03" db="EMBL/GenBank/DDBJ databases">
        <title>Massive genome expansion in bonnet fungi (Mycena s.s.) driven by repeated elements and novel gene families across ecological guilds.</title>
        <authorList>
            <consortium name="Lawrence Berkeley National Laboratory"/>
            <person name="Harder C.B."/>
            <person name="Miyauchi S."/>
            <person name="Viragh M."/>
            <person name="Kuo A."/>
            <person name="Thoen E."/>
            <person name="Andreopoulos B."/>
            <person name="Lu D."/>
            <person name="Skrede I."/>
            <person name="Drula E."/>
            <person name="Henrissat B."/>
            <person name="Morin E."/>
            <person name="Kohler A."/>
            <person name="Barry K."/>
            <person name="LaButti K."/>
            <person name="Morin E."/>
            <person name="Salamov A."/>
            <person name="Lipzen A."/>
            <person name="Mereny Z."/>
            <person name="Hegedus B."/>
            <person name="Baldrian P."/>
            <person name="Stursova M."/>
            <person name="Weitz H."/>
            <person name="Taylor A."/>
            <person name="Grigoriev I.V."/>
            <person name="Nagy L.G."/>
            <person name="Martin F."/>
            <person name="Kauserud H."/>
        </authorList>
    </citation>
    <scope>NUCLEOTIDE SEQUENCE</scope>
    <source>
        <strain evidence="1">CBHHK067</strain>
    </source>
</reference>
<accession>A0AAD7GBV9</accession>
<sequence>MQLKCIIAHNPTGNINEIFLFLHPYVEHKSRSNDSCADSIKAVIYLSVLLRNFYIVETLVGVLQTFGILLTYRWAKSSGITHCRLLPDACLLGRTDINQEREQELAGHKGKLASIKQGLFRCSRSSLVLNSVIFLPEKHSLPLYEMLTSPSIKKNGPLPNMYAIRVTNWLRSATTSSVVLAARWFGVVKRTTGTATSGFVERWKGGNLQHFYPKILTSTQHAEGPDKFIGYPAVVPRYTRRHALQRQIRALTQSDFQTQDSWTVFFVAHRHAMVSGSPAAILMMWKIMEHQYKEGNVSLTLDQIRRQFKSDYGVSITQESAEAAKPFTVPTWQEQEEEVVYALQRSRHSLSLDFAN</sequence>
<dbReference type="EMBL" id="JARKIE010000144">
    <property type="protein sequence ID" value="KAJ7676278.1"/>
    <property type="molecule type" value="Genomic_DNA"/>
</dbReference>
<evidence type="ECO:0000313" key="2">
    <source>
        <dbReference type="Proteomes" id="UP001221757"/>
    </source>
</evidence>
<keyword evidence="2" id="KW-1185">Reference proteome</keyword>
<gene>
    <name evidence="1" type="ORF">B0H17DRAFT_1139998</name>
</gene>
<evidence type="ECO:0000313" key="1">
    <source>
        <dbReference type="EMBL" id="KAJ7676278.1"/>
    </source>
</evidence>
<organism evidence="1 2">
    <name type="scientific">Mycena rosella</name>
    <name type="common">Pink bonnet</name>
    <name type="synonym">Agaricus rosellus</name>
    <dbReference type="NCBI Taxonomy" id="1033263"/>
    <lineage>
        <taxon>Eukaryota</taxon>
        <taxon>Fungi</taxon>
        <taxon>Dikarya</taxon>
        <taxon>Basidiomycota</taxon>
        <taxon>Agaricomycotina</taxon>
        <taxon>Agaricomycetes</taxon>
        <taxon>Agaricomycetidae</taxon>
        <taxon>Agaricales</taxon>
        <taxon>Marasmiineae</taxon>
        <taxon>Mycenaceae</taxon>
        <taxon>Mycena</taxon>
    </lineage>
</organism>
<name>A0AAD7GBV9_MYCRO</name>
<comment type="caution">
    <text evidence="1">The sequence shown here is derived from an EMBL/GenBank/DDBJ whole genome shotgun (WGS) entry which is preliminary data.</text>
</comment>